<dbReference type="EMBL" id="LAZR01000003">
    <property type="protein sequence ID" value="KKO11207.1"/>
    <property type="molecule type" value="Genomic_DNA"/>
</dbReference>
<name>A0A0F9YG77_9ZZZZ</name>
<dbReference type="SUPFAM" id="SSF82171">
    <property type="entry name" value="DPP6 N-terminal domain-like"/>
    <property type="match status" value="2"/>
</dbReference>
<dbReference type="InterPro" id="IPR011659">
    <property type="entry name" value="WD40"/>
</dbReference>
<dbReference type="AlphaFoldDB" id="A0A0F9YG77"/>
<dbReference type="Pfam" id="PF07676">
    <property type="entry name" value="PD40"/>
    <property type="match status" value="1"/>
</dbReference>
<comment type="caution">
    <text evidence="1">The sequence shown here is derived from an EMBL/GenBank/DDBJ whole genome shotgun (WGS) entry which is preliminary data.</text>
</comment>
<dbReference type="PROSITE" id="PS51257">
    <property type="entry name" value="PROKAR_LIPOPROTEIN"/>
    <property type="match status" value="1"/>
</dbReference>
<evidence type="ECO:0000313" key="1">
    <source>
        <dbReference type="EMBL" id="KKO11207.1"/>
    </source>
</evidence>
<reference evidence="1" key="1">
    <citation type="journal article" date="2015" name="Nature">
        <title>Complex archaea that bridge the gap between prokaryotes and eukaryotes.</title>
        <authorList>
            <person name="Spang A."/>
            <person name="Saw J.H."/>
            <person name="Jorgensen S.L."/>
            <person name="Zaremba-Niedzwiedzka K."/>
            <person name="Martijn J."/>
            <person name="Lind A.E."/>
            <person name="van Eijk R."/>
            <person name="Schleper C."/>
            <person name="Guy L."/>
            <person name="Ettema T.J."/>
        </authorList>
    </citation>
    <scope>NUCLEOTIDE SEQUENCE</scope>
</reference>
<accession>A0A0F9YG77</accession>
<organism evidence="1">
    <name type="scientific">marine sediment metagenome</name>
    <dbReference type="NCBI Taxonomy" id="412755"/>
    <lineage>
        <taxon>unclassified sequences</taxon>
        <taxon>metagenomes</taxon>
        <taxon>ecological metagenomes</taxon>
    </lineage>
</organism>
<dbReference type="Gene3D" id="2.120.10.30">
    <property type="entry name" value="TolB, C-terminal domain"/>
    <property type="match status" value="1"/>
</dbReference>
<sequence length="647" mass="70637">MNRQIQTALILALIFMMLGCEKHQEESAITASAEETPKSLSSERSADLLKTEWKGRQLIEASSGATHASGDPVWSADGRRVAFELPRTGFRKGGRPGWTMGILDISTGECLTIPLLRRPVAWRPDGKGLLAIGPGGLWGVGPNSAHRAELLAAGVFPVKLSPGGNFLLCRAITTDKGSRWMVLDRDGNSLAEVDLSEVSTSVWSKDGRQLFCGGKGIRRIDLPSGEVEELFTVEDCPKSAFPEATLPPAASPPGMGAGAPALPSWRLTPLVALEDGRLVAKITYGQTGEVFVWRRTDDGDDFESLGKIWWRGDSCVGDVESSSSFVPIGRSGLLLHWKIAAQKDRKELNGSVVMLDTATGKRLDLNLPLELYAKRSVLSPDGRSAAFVLGSDLIELDTVTGKSRTVRLPVNAMRVSFSPNGDLLAINGYLSIRGLDNGNNMPDRTGSFWLFNRQGEGVAYLPISGEPAQTTEPPVDVEVGLLVEEAQDALAAVTSNRTETEDAGARRKRLQWTSICMLYCAQRLQELGKADEADSIRKQVDGFLNKDSRAAIIEHLVKSGQWSMAYIKTHLSAEGSFHVERNLVHNRHVVRWNVEALELFDAHAEAGPLRDMISEAEIPIKAMVEALANERDRKIKDAYDRMLHQAK</sequence>
<protein>
    <submittedName>
        <fullName evidence="1">Uncharacterized protein</fullName>
    </submittedName>
</protein>
<dbReference type="InterPro" id="IPR011042">
    <property type="entry name" value="6-blade_b-propeller_TolB-like"/>
</dbReference>
<gene>
    <name evidence="1" type="ORF">LCGC14_0016830</name>
</gene>
<proteinExistence type="predicted"/>